<dbReference type="NCBIfam" id="TIGR00125">
    <property type="entry name" value="cyt_tran_rel"/>
    <property type="match status" value="1"/>
</dbReference>
<comment type="caution">
    <text evidence="14">The sequence shown here is derived from an EMBL/GenBank/DDBJ whole genome shotgun (WGS) entry which is preliminary data.</text>
</comment>
<keyword evidence="4 11" id="KW-0662">Pyridine nucleotide biosynthesis</keyword>
<keyword evidence="6 11" id="KW-0548">Nucleotidyltransferase</keyword>
<keyword evidence="8 11" id="KW-0067">ATP-binding</keyword>
<reference evidence="14 16" key="1">
    <citation type="submission" date="2022-06" db="EMBL/GenBank/DDBJ databases">
        <title>Leptospira isolates from biofilms formed at urban environments.</title>
        <authorList>
            <person name="Ribeiro P.S."/>
            <person name="Sousa T."/>
            <person name="Carvalho N."/>
            <person name="Aburjaile F."/>
            <person name="Neves F."/>
            <person name="Oliveira D."/>
            <person name="Blanco L."/>
            <person name="Lima J."/>
            <person name="Costa F."/>
            <person name="Brenig B."/>
            <person name="Soares S."/>
            <person name="Ramos R."/>
            <person name="Goes-Neto A."/>
            <person name="Matiuzzi M."/>
            <person name="Azevedo V."/>
            <person name="Ristow P."/>
        </authorList>
    </citation>
    <scope>NUCLEOTIDE SEQUENCE</scope>
    <source>
        <strain evidence="13 16">VSF19</strain>
        <strain evidence="14">VSF20</strain>
    </source>
</reference>
<dbReference type="GO" id="GO:0009435">
    <property type="term" value="P:NAD+ biosynthetic process"/>
    <property type="evidence" value="ECO:0007669"/>
    <property type="project" value="UniProtKB-UniRule"/>
</dbReference>
<dbReference type="CDD" id="cd02165">
    <property type="entry name" value="NMNAT"/>
    <property type="match status" value="1"/>
</dbReference>
<dbReference type="PANTHER" id="PTHR39321:SF3">
    <property type="entry name" value="PHOSPHOPANTETHEINE ADENYLYLTRANSFERASE"/>
    <property type="match status" value="1"/>
</dbReference>
<accession>A0AAW5VEQ5</accession>
<proteinExistence type="inferred from homology"/>
<gene>
    <name evidence="11" type="primary">nadD</name>
    <name evidence="13" type="ORF">ND861_05500</name>
    <name evidence="14" type="ORF">ND862_07725</name>
</gene>
<dbReference type="RefSeq" id="WP_265351111.1">
    <property type="nucleotide sequence ID" value="NZ_JAMQPL010000002.1"/>
</dbReference>
<dbReference type="HAMAP" id="MF_00244">
    <property type="entry name" value="NaMN_adenylyltr"/>
    <property type="match status" value="1"/>
</dbReference>
<evidence type="ECO:0000313" key="16">
    <source>
        <dbReference type="Proteomes" id="UP001208912"/>
    </source>
</evidence>
<comment type="pathway">
    <text evidence="2 11">Cofactor biosynthesis; NAD(+) biosynthesis; deamido-NAD(+) from nicotinate D-ribonucleotide: step 1/1.</text>
</comment>
<evidence type="ECO:0000256" key="4">
    <source>
        <dbReference type="ARBA" id="ARBA00022642"/>
    </source>
</evidence>
<keyword evidence="7 11" id="KW-0547">Nucleotide-binding</keyword>
<evidence type="ECO:0000313" key="13">
    <source>
        <dbReference type="EMBL" id="MCW7525795.1"/>
    </source>
</evidence>
<evidence type="ECO:0000256" key="7">
    <source>
        <dbReference type="ARBA" id="ARBA00022741"/>
    </source>
</evidence>
<evidence type="ECO:0000256" key="1">
    <source>
        <dbReference type="ARBA" id="ARBA00002324"/>
    </source>
</evidence>
<evidence type="ECO:0000256" key="11">
    <source>
        <dbReference type="HAMAP-Rule" id="MF_00244"/>
    </source>
</evidence>
<evidence type="ECO:0000256" key="8">
    <source>
        <dbReference type="ARBA" id="ARBA00022840"/>
    </source>
</evidence>
<comment type="similarity">
    <text evidence="3 11">Belongs to the NadD family.</text>
</comment>
<dbReference type="GO" id="GO:0005524">
    <property type="term" value="F:ATP binding"/>
    <property type="evidence" value="ECO:0007669"/>
    <property type="project" value="UniProtKB-KW"/>
</dbReference>
<dbReference type="Proteomes" id="UP001208540">
    <property type="component" value="Unassembled WGS sequence"/>
</dbReference>
<dbReference type="InterPro" id="IPR014729">
    <property type="entry name" value="Rossmann-like_a/b/a_fold"/>
</dbReference>
<evidence type="ECO:0000259" key="12">
    <source>
        <dbReference type="Pfam" id="PF01467"/>
    </source>
</evidence>
<evidence type="ECO:0000256" key="5">
    <source>
        <dbReference type="ARBA" id="ARBA00022679"/>
    </source>
</evidence>
<sequence length="202" mass="23598">MEEVLFFGGSFNPPHIGHRHVIETISKSYPEDLLYICPNYVSPFKENGKEFTSSEIWELCLSEFEPFLSEKIILWDEEIKKQNTSYTIDSLLTLQKIHPSSELSLVLGEDNLIHFDKWKYYREIIKIVKEMIVVRRETAYPKEVFIPYFLSDAKVNVLTNTILPASSTEIREIHYQIRSAEYLLPKTRELAIKFLSSKGDSN</sequence>
<dbReference type="EMBL" id="JAMQPL010000002">
    <property type="protein sequence ID" value="MCW7530091.1"/>
    <property type="molecule type" value="Genomic_DNA"/>
</dbReference>
<dbReference type="InterPro" id="IPR004821">
    <property type="entry name" value="Cyt_trans-like"/>
</dbReference>
<dbReference type="Proteomes" id="UP001208912">
    <property type="component" value="Unassembled WGS sequence"/>
</dbReference>
<keyword evidence="5 11" id="KW-0808">Transferase</keyword>
<feature type="domain" description="Cytidyltransferase-like" evidence="12">
    <location>
        <begin position="6"/>
        <end position="172"/>
    </location>
</feature>
<dbReference type="EMBL" id="JAMQPM010000002">
    <property type="protein sequence ID" value="MCW7525795.1"/>
    <property type="molecule type" value="Genomic_DNA"/>
</dbReference>
<dbReference type="PANTHER" id="PTHR39321">
    <property type="entry name" value="NICOTINATE-NUCLEOTIDE ADENYLYLTRANSFERASE-RELATED"/>
    <property type="match status" value="1"/>
</dbReference>
<evidence type="ECO:0000313" key="15">
    <source>
        <dbReference type="Proteomes" id="UP001208540"/>
    </source>
</evidence>
<dbReference type="InterPro" id="IPR005248">
    <property type="entry name" value="NadD/NMNAT"/>
</dbReference>
<dbReference type="Gene3D" id="3.40.50.620">
    <property type="entry name" value="HUPs"/>
    <property type="match status" value="1"/>
</dbReference>
<evidence type="ECO:0000256" key="9">
    <source>
        <dbReference type="ARBA" id="ARBA00023027"/>
    </source>
</evidence>
<evidence type="ECO:0000256" key="3">
    <source>
        <dbReference type="ARBA" id="ARBA00009014"/>
    </source>
</evidence>
<keyword evidence="16" id="KW-1185">Reference proteome</keyword>
<comment type="function">
    <text evidence="1 11">Catalyzes the reversible adenylation of nicotinate mononucleotide (NaMN) to nicotinic acid adenine dinucleotide (NaAD).</text>
</comment>
<dbReference type="Pfam" id="PF01467">
    <property type="entry name" value="CTP_transf_like"/>
    <property type="match status" value="1"/>
</dbReference>
<name>A0AAW5VEQ5_9LEPT</name>
<dbReference type="AlphaFoldDB" id="A0AAW5VEQ5"/>
<evidence type="ECO:0000256" key="2">
    <source>
        <dbReference type="ARBA" id="ARBA00005019"/>
    </source>
</evidence>
<dbReference type="SUPFAM" id="SSF52374">
    <property type="entry name" value="Nucleotidylyl transferase"/>
    <property type="match status" value="1"/>
</dbReference>
<comment type="catalytic activity">
    <reaction evidence="10 11">
        <text>nicotinate beta-D-ribonucleotide + ATP + H(+) = deamido-NAD(+) + diphosphate</text>
        <dbReference type="Rhea" id="RHEA:22860"/>
        <dbReference type="ChEBI" id="CHEBI:15378"/>
        <dbReference type="ChEBI" id="CHEBI:30616"/>
        <dbReference type="ChEBI" id="CHEBI:33019"/>
        <dbReference type="ChEBI" id="CHEBI:57502"/>
        <dbReference type="ChEBI" id="CHEBI:58437"/>
        <dbReference type="EC" id="2.7.7.18"/>
    </reaction>
</comment>
<dbReference type="EC" id="2.7.7.18" evidence="11"/>
<evidence type="ECO:0000256" key="6">
    <source>
        <dbReference type="ARBA" id="ARBA00022695"/>
    </source>
</evidence>
<evidence type="ECO:0000313" key="14">
    <source>
        <dbReference type="EMBL" id="MCW7530091.1"/>
    </source>
</evidence>
<dbReference type="GO" id="GO:0004515">
    <property type="term" value="F:nicotinate-nucleotide adenylyltransferase activity"/>
    <property type="evidence" value="ECO:0007669"/>
    <property type="project" value="UniProtKB-UniRule"/>
</dbReference>
<keyword evidence="9 11" id="KW-0520">NAD</keyword>
<protein>
    <recommendedName>
        <fullName evidence="11">Probable nicotinate-nucleotide adenylyltransferase</fullName>
        <ecNumber evidence="11">2.7.7.18</ecNumber>
    </recommendedName>
    <alternativeName>
        <fullName evidence="11">Deamido-NAD(+) diphosphorylase</fullName>
    </alternativeName>
    <alternativeName>
        <fullName evidence="11">Deamido-NAD(+) pyrophosphorylase</fullName>
    </alternativeName>
    <alternativeName>
        <fullName evidence="11">Nicotinate mononucleotide adenylyltransferase</fullName>
        <shortName evidence="11">NaMN adenylyltransferase</shortName>
    </alternativeName>
</protein>
<organism evidence="14 15">
    <name type="scientific">Leptospira soteropolitanensis</name>
    <dbReference type="NCBI Taxonomy" id="2950025"/>
    <lineage>
        <taxon>Bacteria</taxon>
        <taxon>Pseudomonadati</taxon>
        <taxon>Spirochaetota</taxon>
        <taxon>Spirochaetia</taxon>
        <taxon>Leptospirales</taxon>
        <taxon>Leptospiraceae</taxon>
        <taxon>Leptospira</taxon>
    </lineage>
</organism>
<evidence type="ECO:0000256" key="10">
    <source>
        <dbReference type="ARBA" id="ARBA00048721"/>
    </source>
</evidence>